<accession>A0ABU0RYA2</accession>
<evidence type="ECO:0000313" key="1">
    <source>
        <dbReference type="EMBL" id="MDQ0936688.1"/>
    </source>
</evidence>
<proteinExistence type="predicted"/>
<keyword evidence="2" id="KW-1185">Reference proteome</keyword>
<gene>
    <name evidence="1" type="ORF">QFZ49_006663</name>
</gene>
<sequence>MGLCLFPGDEGVDGLDACFSYGGFAQFRRRLALAEGFSLDERVGQRTALLSCPGWRPSSNTGRRKSLAMWAWNDTSRTLSGW</sequence>
<name>A0ABU0RYA2_9ACTN</name>
<dbReference type="EMBL" id="JAUSZS010000008">
    <property type="protein sequence ID" value="MDQ0936688.1"/>
    <property type="molecule type" value="Genomic_DNA"/>
</dbReference>
<organism evidence="1 2">
    <name type="scientific">Streptomyces turgidiscabies</name>
    <dbReference type="NCBI Taxonomy" id="85558"/>
    <lineage>
        <taxon>Bacteria</taxon>
        <taxon>Bacillati</taxon>
        <taxon>Actinomycetota</taxon>
        <taxon>Actinomycetes</taxon>
        <taxon>Kitasatosporales</taxon>
        <taxon>Streptomycetaceae</taxon>
        <taxon>Streptomyces</taxon>
    </lineage>
</organism>
<evidence type="ECO:0000313" key="2">
    <source>
        <dbReference type="Proteomes" id="UP001223072"/>
    </source>
</evidence>
<evidence type="ECO:0008006" key="3">
    <source>
        <dbReference type="Google" id="ProtNLM"/>
    </source>
</evidence>
<reference evidence="1 2" key="1">
    <citation type="submission" date="2023-07" db="EMBL/GenBank/DDBJ databases">
        <title>Comparative genomics of wheat-associated soil bacteria to identify genetic determinants of phenazine resistance.</title>
        <authorList>
            <person name="Mouncey N."/>
        </authorList>
    </citation>
    <scope>NUCLEOTIDE SEQUENCE [LARGE SCALE GENOMIC DNA]</scope>
    <source>
        <strain evidence="1 2">W2I16</strain>
    </source>
</reference>
<protein>
    <recommendedName>
        <fullName evidence="3">Transposase</fullName>
    </recommendedName>
</protein>
<dbReference type="Proteomes" id="UP001223072">
    <property type="component" value="Unassembled WGS sequence"/>
</dbReference>
<comment type="caution">
    <text evidence="1">The sequence shown here is derived from an EMBL/GenBank/DDBJ whole genome shotgun (WGS) entry which is preliminary data.</text>
</comment>